<dbReference type="EMBL" id="KV878982">
    <property type="protein sequence ID" value="OJJ97639.1"/>
    <property type="molecule type" value="Genomic_DNA"/>
</dbReference>
<name>A0A1L9WN84_ASPA1</name>
<keyword evidence="1" id="KW-0732">Signal</keyword>
<dbReference type="OMA" id="HGVTCEF"/>
<dbReference type="GeneID" id="30975478"/>
<gene>
    <name evidence="2" type="ORF">ASPACDRAFT_45732</name>
</gene>
<evidence type="ECO:0000313" key="3">
    <source>
        <dbReference type="Proteomes" id="UP000184546"/>
    </source>
</evidence>
<dbReference type="RefSeq" id="XP_020053979.1">
    <property type="nucleotide sequence ID" value="XM_020201664.1"/>
</dbReference>
<reference evidence="3" key="1">
    <citation type="journal article" date="2017" name="Genome Biol.">
        <title>Comparative genomics reveals high biological diversity and specific adaptations in the industrially and medically important fungal genus Aspergillus.</title>
        <authorList>
            <person name="de Vries R.P."/>
            <person name="Riley R."/>
            <person name="Wiebenga A."/>
            <person name="Aguilar-Osorio G."/>
            <person name="Amillis S."/>
            <person name="Uchima C.A."/>
            <person name="Anderluh G."/>
            <person name="Asadollahi M."/>
            <person name="Askin M."/>
            <person name="Barry K."/>
            <person name="Battaglia E."/>
            <person name="Bayram O."/>
            <person name="Benocci T."/>
            <person name="Braus-Stromeyer S.A."/>
            <person name="Caldana C."/>
            <person name="Canovas D."/>
            <person name="Cerqueira G.C."/>
            <person name="Chen F."/>
            <person name="Chen W."/>
            <person name="Choi C."/>
            <person name="Clum A."/>
            <person name="Dos Santos R.A."/>
            <person name="Damasio A.R."/>
            <person name="Diallinas G."/>
            <person name="Emri T."/>
            <person name="Fekete E."/>
            <person name="Flipphi M."/>
            <person name="Freyberg S."/>
            <person name="Gallo A."/>
            <person name="Gournas C."/>
            <person name="Habgood R."/>
            <person name="Hainaut M."/>
            <person name="Harispe M.L."/>
            <person name="Henrissat B."/>
            <person name="Hilden K.S."/>
            <person name="Hope R."/>
            <person name="Hossain A."/>
            <person name="Karabika E."/>
            <person name="Karaffa L."/>
            <person name="Karanyi Z."/>
            <person name="Krasevec N."/>
            <person name="Kuo A."/>
            <person name="Kusch H."/>
            <person name="LaButti K."/>
            <person name="Lagendijk E.L."/>
            <person name="Lapidus A."/>
            <person name="Levasseur A."/>
            <person name="Lindquist E."/>
            <person name="Lipzen A."/>
            <person name="Logrieco A.F."/>
            <person name="MacCabe A."/>
            <person name="Maekelae M.R."/>
            <person name="Malavazi I."/>
            <person name="Melin P."/>
            <person name="Meyer V."/>
            <person name="Mielnichuk N."/>
            <person name="Miskei M."/>
            <person name="Molnar A.P."/>
            <person name="Mule G."/>
            <person name="Ngan C.Y."/>
            <person name="Orejas M."/>
            <person name="Orosz E."/>
            <person name="Ouedraogo J.P."/>
            <person name="Overkamp K.M."/>
            <person name="Park H.-S."/>
            <person name="Perrone G."/>
            <person name="Piumi F."/>
            <person name="Punt P.J."/>
            <person name="Ram A.F."/>
            <person name="Ramon A."/>
            <person name="Rauscher S."/>
            <person name="Record E."/>
            <person name="Riano-Pachon D.M."/>
            <person name="Robert V."/>
            <person name="Roehrig J."/>
            <person name="Ruller R."/>
            <person name="Salamov A."/>
            <person name="Salih N.S."/>
            <person name="Samson R.A."/>
            <person name="Sandor E."/>
            <person name="Sanguinetti M."/>
            <person name="Schuetze T."/>
            <person name="Sepcic K."/>
            <person name="Shelest E."/>
            <person name="Sherlock G."/>
            <person name="Sophianopoulou V."/>
            <person name="Squina F.M."/>
            <person name="Sun H."/>
            <person name="Susca A."/>
            <person name="Todd R.B."/>
            <person name="Tsang A."/>
            <person name="Unkles S.E."/>
            <person name="van de Wiele N."/>
            <person name="van Rossen-Uffink D."/>
            <person name="Oliveira J.V."/>
            <person name="Vesth T.C."/>
            <person name="Visser J."/>
            <person name="Yu J.-H."/>
            <person name="Zhou M."/>
            <person name="Andersen M.R."/>
            <person name="Archer D.B."/>
            <person name="Baker S.E."/>
            <person name="Benoit I."/>
            <person name="Brakhage A.A."/>
            <person name="Braus G.H."/>
            <person name="Fischer R."/>
            <person name="Frisvad J.C."/>
            <person name="Goldman G.H."/>
            <person name="Houbraken J."/>
            <person name="Oakley B."/>
            <person name="Pocsi I."/>
            <person name="Scazzocchio C."/>
            <person name="Seiboth B."/>
            <person name="vanKuyk P.A."/>
            <person name="Wortman J."/>
            <person name="Dyer P.S."/>
            <person name="Grigoriev I.V."/>
        </authorList>
    </citation>
    <scope>NUCLEOTIDE SEQUENCE [LARGE SCALE GENOMIC DNA]</scope>
    <source>
        <strain evidence="3">ATCC 16872 / CBS 172.66 / WB 5094</strain>
    </source>
</reference>
<evidence type="ECO:0000313" key="2">
    <source>
        <dbReference type="EMBL" id="OJJ97639.1"/>
    </source>
</evidence>
<dbReference type="OrthoDB" id="2827561at2759"/>
<sequence>MKVSTALVSAAVSLLTGPQLVSALWSCSELSKLGDTAIDGTAYIHYTSIRDSSYKANGEGAAEPWIAICTPSDDSWSQTDFGLPCTNSAGGSQPYTFSSSETGLGASLVVYSGEGCDASASDLEGGYISFDGTTKELNSDCGTRNKGVTCQFSYSA</sequence>
<organism evidence="2 3">
    <name type="scientific">Aspergillus aculeatus (strain ATCC 16872 / CBS 172.66 / WB 5094)</name>
    <dbReference type="NCBI Taxonomy" id="690307"/>
    <lineage>
        <taxon>Eukaryota</taxon>
        <taxon>Fungi</taxon>
        <taxon>Dikarya</taxon>
        <taxon>Ascomycota</taxon>
        <taxon>Pezizomycotina</taxon>
        <taxon>Eurotiomycetes</taxon>
        <taxon>Eurotiomycetidae</taxon>
        <taxon>Eurotiales</taxon>
        <taxon>Aspergillaceae</taxon>
        <taxon>Aspergillus</taxon>
        <taxon>Aspergillus subgen. Circumdati</taxon>
    </lineage>
</organism>
<evidence type="ECO:0000256" key="1">
    <source>
        <dbReference type="SAM" id="SignalP"/>
    </source>
</evidence>
<protein>
    <submittedName>
        <fullName evidence="2">Uncharacterized protein</fullName>
    </submittedName>
</protein>
<dbReference type="AlphaFoldDB" id="A0A1L9WN84"/>
<feature type="chain" id="PRO_5012815414" evidence="1">
    <location>
        <begin position="24"/>
        <end position="156"/>
    </location>
</feature>
<accession>A0A1L9WN84</accession>
<keyword evidence="3" id="KW-1185">Reference proteome</keyword>
<dbReference type="VEuPathDB" id="FungiDB:ASPACDRAFT_45732"/>
<feature type="signal peptide" evidence="1">
    <location>
        <begin position="1"/>
        <end position="23"/>
    </location>
</feature>
<proteinExistence type="predicted"/>
<dbReference type="Proteomes" id="UP000184546">
    <property type="component" value="Unassembled WGS sequence"/>
</dbReference>